<accession>A0A8J6PQF3</accession>
<keyword evidence="11" id="KW-1185">Reference proteome</keyword>
<dbReference type="AlphaFoldDB" id="A0A8J6PQF3"/>
<feature type="compositionally biased region" description="Basic and acidic residues" evidence="8">
    <location>
        <begin position="365"/>
        <end position="379"/>
    </location>
</feature>
<feature type="transmembrane region" description="Helical" evidence="9">
    <location>
        <begin position="149"/>
        <end position="174"/>
    </location>
</feature>
<dbReference type="EMBL" id="JACVEL010000006">
    <property type="protein sequence ID" value="MBC9812873.1"/>
    <property type="molecule type" value="Genomic_DNA"/>
</dbReference>
<evidence type="ECO:0000256" key="5">
    <source>
        <dbReference type="ARBA" id="ARBA00022692"/>
    </source>
</evidence>
<dbReference type="PANTHER" id="PTHR21716:SF53">
    <property type="entry name" value="PERMEASE PERM-RELATED"/>
    <property type="match status" value="1"/>
</dbReference>
<feature type="transmembrane region" description="Helical" evidence="9">
    <location>
        <begin position="262"/>
        <end position="278"/>
    </location>
</feature>
<gene>
    <name evidence="10" type="ORF">H9Y05_10365</name>
</gene>
<evidence type="ECO:0000256" key="8">
    <source>
        <dbReference type="SAM" id="MobiDB-lite"/>
    </source>
</evidence>
<dbReference type="Proteomes" id="UP000652681">
    <property type="component" value="Unassembled WGS sequence"/>
</dbReference>
<sequence length="394" mass="43802">MEKLTLPNVYKVSAAFFITACILLIAYLASDIFAPLIMALLIAILLRPIVRFLSEKLKFPPILAVSVTVVLAFLVLIGLLSFLAYQLTTFMDDVPRIKEHLTRHYHSLQQWIEVQFGISDWEQNQYVEQSVSGADIFSLSSISSLTNSLMYMVLIPIYTFLILIYRSLLLNFIIKLVPGKNVMNIEAILKNLKSVVRSYIVGLLIQVACISVMTGTGYFFIGMKYYIFLGILTGLLNLIPYIGIIIAGVISCMVALTTSEELSIVFWVIGVNVVVQFIDNNFLVPKIVGSKVSINALASMIGVIVGGTIAGIPGMFLAIPVLAMLKVVFEATKGLEPYGYLIGDEMPHTFNWTKIRLMYTRKMRQAAETKKEQQEKMTGEEDPSGGVDSPDQNN</sequence>
<feature type="transmembrane region" description="Helical" evidence="9">
    <location>
        <begin position="298"/>
        <end position="325"/>
    </location>
</feature>
<reference evidence="10" key="1">
    <citation type="submission" date="2020-09" db="EMBL/GenBank/DDBJ databases">
        <title>Taishania pollutisoli gen. nov., sp. nov., Isolated from Tetrabromobisphenol A-Contaminated Soil.</title>
        <authorList>
            <person name="Chen Q."/>
        </authorList>
    </citation>
    <scope>NUCLEOTIDE SEQUENCE</scope>
    <source>
        <strain evidence="10">CZZ-1</strain>
    </source>
</reference>
<proteinExistence type="inferred from homology"/>
<dbReference type="PANTHER" id="PTHR21716">
    <property type="entry name" value="TRANSMEMBRANE PROTEIN"/>
    <property type="match status" value="1"/>
</dbReference>
<keyword evidence="3" id="KW-0813">Transport</keyword>
<evidence type="ECO:0000256" key="4">
    <source>
        <dbReference type="ARBA" id="ARBA00022475"/>
    </source>
</evidence>
<feature type="transmembrane region" description="Helical" evidence="9">
    <location>
        <begin position="62"/>
        <end position="85"/>
    </location>
</feature>
<evidence type="ECO:0000256" key="2">
    <source>
        <dbReference type="ARBA" id="ARBA00009773"/>
    </source>
</evidence>
<feature type="transmembrane region" description="Helical" evidence="9">
    <location>
        <begin position="195"/>
        <end position="221"/>
    </location>
</feature>
<feature type="transmembrane region" description="Helical" evidence="9">
    <location>
        <begin position="9"/>
        <end position="26"/>
    </location>
</feature>
<comment type="caution">
    <text evidence="10">The sequence shown here is derived from an EMBL/GenBank/DDBJ whole genome shotgun (WGS) entry which is preliminary data.</text>
</comment>
<evidence type="ECO:0000256" key="3">
    <source>
        <dbReference type="ARBA" id="ARBA00022448"/>
    </source>
</evidence>
<dbReference type="GO" id="GO:0005886">
    <property type="term" value="C:plasma membrane"/>
    <property type="evidence" value="ECO:0007669"/>
    <property type="project" value="UniProtKB-SubCell"/>
</dbReference>
<comment type="subcellular location">
    <subcellularLocation>
        <location evidence="1">Cell membrane</location>
        <topology evidence="1">Multi-pass membrane protein</topology>
    </subcellularLocation>
</comment>
<name>A0A8J6PQF3_9FLAO</name>
<evidence type="ECO:0000256" key="6">
    <source>
        <dbReference type="ARBA" id="ARBA00022989"/>
    </source>
</evidence>
<keyword evidence="5 9" id="KW-0812">Transmembrane</keyword>
<protein>
    <submittedName>
        <fullName evidence="10">AI-2E family transporter</fullName>
    </submittedName>
</protein>
<dbReference type="GO" id="GO:0055085">
    <property type="term" value="P:transmembrane transport"/>
    <property type="evidence" value="ECO:0007669"/>
    <property type="project" value="TreeGrafter"/>
</dbReference>
<feature type="region of interest" description="Disordered" evidence="8">
    <location>
        <begin position="365"/>
        <end position="394"/>
    </location>
</feature>
<dbReference type="RefSeq" id="WP_163491644.1">
    <property type="nucleotide sequence ID" value="NZ_JACVEL010000006.1"/>
</dbReference>
<evidence type="ECO:0000256" key="7">
    <source>
        <dbReference type="ARBA" id="ARBA00023136"/>
    </source>
</evidence>
<organism evidence="10 11">
    <name type="scientific">Taishania pollutisoli</name>
    <dbReference type="NCBI Taxonomy" id="2766479"/>
    <lineage>
        <taxon>Bacteria</taxon>
        <taxon>Pseudomonadati</taxon>
        <taxon>Bacteroidota</taxon>
        <taxon>Flavobacteriia</taxon>
        <taxon>Flavobacteriales</taxon>
        <taxon>Crocinitomicaceae</taxon>
        <taxon>Taishania</taxon>
    </lineage>
</organism>
<keyword evidence="4" id="KW-1003">Cell membrane</keyword>
<comment type="similarity">
    <text evidence="2">Belongs to the autoinducer-2 exporter (AI-2E) (TC 2.A.86) family.</text>
</comment>
<dbReference type="InterPro" id="IPR002549">
    <property type="entry name" value="AI-2E-like"/>
</dbReference>
<keyword evidence="6 9" id="KW-1133">Transmembrane helix</keyword>
<evidence type="ECO:0000313" key="11">
    <source>
        <dbReference type="Proteomes" id="UP000652681"/>
    </source>
</evidence>
<evidence type="ECO:0000256" key="9">
    <source>
        <dbReference type="SAM" id="Phobius"/>
    </source>
</evidence>
<feature type="transmembrane region" description="Helical" evidence="9">
    <location>
        <begin position="227"/>
        <end position="250"/>
    </location>
</feature>
<evidence type="ECO:0000313" key="10">
    <source>
        <dbReference type="EMBL" id="MBC9812873.1"/>
    </source>
</evidence>
<evidence type="ECO:0000256" key="1">
    <source>
        <dbReference type="ARBA" id="ARBA00004651"/>
    </source>
</evidence>
<keyword evidence="7 9" id="KW-0472">Membrane</keyword>
<dbReference type="Pfam" id="PF01594">
    <property type="entry name" value="AI-2E_transport"/>
    <property type="match status" value="1"/>
</dbReference>